<name>A0A8S2ZHQ7_9BILA</name>
<evidence type="ECO:0000313" key="1">
    <source>
        <dbReference type="EMBL" id="CAF4632926.1"/>
    </source>
</evidence>
<feature type="non-terminal residue" evidence="1">
    <location>
        <position position="1"/>
    </location>
</feature>
<proteinExistence type="predicted"/>
<gene>
    <name evidence="1" type="ORF">SRO942_LOCUS49906</name>
</gene>
<organism evidence="1 2">
    <name type="scientific">Didymodactylos carnosus</name>
    <dbReference type="NCBI Taxonomy" id="1234261"/>
    <lineage>
        <taxon>Eukaryota</taxon>
        <taxon>Metazoa</taxon>
        <taxon>Spiralia</taxon>
        <taxon>Gnathifera</taxon>
        <taxon>Rotifera</taxon>
        <taxon>Eurotatoria</taxon>
        <taxon>Bdelloidea</taxon>
        <taxon>Philodinida</taxon>
        <taxon>Philodinidae</taxon>
        <taxon>Didymodactylos</taxon>
    </lineage>
</organism>
<reference evidence="1" key="1">
    <citation type="submission" date="2021-02" db="EMBL/GenBank/DDBJ databases">
        <authorList>
            <person name="Nowell W R."/>
        </authorList>
    </citation>
    <scope>NUCLEOTIDE SEQUENCE</scope>
</reference>
<dbReference type="EMBL" id="CAJOBC010137186">
    <property type="protein sequence ID" value="CAF4632926.1"/>
    <property type="molecule type" value="Genomic_DNA"/>
</dbReference>
<sequence>MNLLFLVESKGRGRSYMISDFLVIHPSSPYFQLSPAECNQATQRYPKLLEEVDIIYEKFSASAAINIGSDLYMDNELILE</sequence>
<dbReference type="Proteomes" id="UP000681722">
    <property type="component" value="Unassembled WGS sequence"/>
</dbReference>
<dbReference type="AlphaFoldDB" id="A0A8S2ZHQ7"/>
<protein>
    <submittedName>
        <fullName evidence="1">Uncharacterized protein</fullName>
    </submittedName>
</protein>
<comment type="caution">
    <text evidence="1">The sequence shown here is derived from an EMBL/GenBank/DDBJ whole genome shotgun (WGS) entry which is preliminary data.</text>
</comment>
<evidence type="ECO:0000313" key="2">
    <source>
        <dbReference type="Proteomes" id="UP000681722"/>
    </source>
</evidence>
<accession>A0A8S2ZHQ7</accession>